<feature type="transmembrane region" description="Helical" evidence="10">
    <location>
        <begin position="758"/>
        <end position="776"/>
    </location>
</feature>
<dbReference type="AlphaFoldDB" id="A0A6M1RMB9"/>
<comment type="subcellular location">
    <subcellularLocation>
        <location evidence="1">Cell membrane</location>
        <topology evidence="1">Multi-pass membrane protein</topology>
    </subcellularLocation>
    <subcellularLocation>
        <location evidence="9">Membrane</location>
        <topology evidence="9">Multi-pass membrane protein</topology>
    </subcellularLocation>
</comment>
<feature type="domain" description="NADH:quinone oxidoreductase/Mrp antiporter transmembrane" evidence="11">
    <location>
        <begin position="132"/>
        <end position="409"/>
    </location>
</feature>
<evidence type="ECO:0000259" key="12">
    <source>
        <dbReference type="Pfam" id="PF00662"/>
    </source>
</evidence>
<feature type="transmembrane region" description="Helical" evidence="10">
    <location>
        <begin position="416"/>
        <end position="439"/>
    </location>
</feature>
<organism evidence="15 16">
    <name type="scientific">Limisphaera ngatamarikiensis</name>
    <dbReference type="NCBI Taxonomy" id="1324935"/>
    <lineage>
        <taxon>Bacteria</taxon>
        <taxon>Pseudomonadati</taxon>
        <taxon>Verrucomicrobiota</taxon>
        <taxon>Verrucomicrobiia</taxon>
        <taxon>Limisphaerales</taxon>
        <taxon>Limisphaeraceae</taxon>
        <taxon>Limisphaera</taxon>
    </lineage>
</organism>
<feature type="transmembrane region" description="Helical" evidence="10">
    <location>
        <begin position="698"/>
        <end position="720"/>
    </location>
</feature>
<dbReference type="Pfam" id="PF00662">
    <property type="entry name" value="Proton_antipo_N"/>
    <property type="match status" value="1"/>
</dbReference>
<evidence type="ECO:0000256" key="7">
    <source>
        <dbReference type="ARBA" id="ARBA00023065"/>
    </source>
</evidence>
<name>A0A6M1RMB9_9BACT</name>
<evidence type="ECO:0000256" key="1">
    <source>
        <dbReference type="ARBA" id="ARBA00004651"/>
    </source>
</evidence>
<feature type="transmembrane region" description="Helical" evidence="10">
    <location>
        <begin position="35"/>
        <end position="55"/>
    </location>
</feature>
<evidence type="ECO:0000256" key="6">
    <source>
        <dbReference type="ARBA" id="ARBA00022989"/>
    </source>
</evidence>
<feature type="transmembrane region" description="Helical" evidence="10">
    <location>
        <begin position="85"/>
        <end position="103"/>
    </location>
</feature>
<feature type="transmembrane region" description="Helical" evidence="10">
    <location>
        <begin position="210"/>
        <end position="229"/>
    </location>
</feature>
<evidence type="ECO:0000313" key="16">
    <source>
        <dbReference type="Proteomes" id="UP000477311"/>
    </source>
</evidence>
<dbReference type="PANTHER" id="PTHR43373">
    <property type="entry name" value="NA(+)/H(+) ANTIPORTER SUBUNIT"/>
    <property type="match status" value="1"/>
</dbReference>
<feature type="transmembrane region" description="Helical" evidence="10">
    <location>
        <begin position="658"/>
        <end position="677"/>
    </location>
</feature>
<keyword evidence="7" id="KW-0406">Ion transport</keyword>
<evidence type="ECO:0000256" key="9">
    <source>
        <dbReference type="RuleBase" id="RU000320"/>
    </source>
</evidence>
<protein>
    <submittedName>
        <fullName evidence="15">DUF4040 domain-containing protein</fullName>
    </submittedName>
</protein>
<evidence type="ECO:0000256" key="5">
    <source>
        <dbReference type="ARBA" id="ARBA00022692"/>
    </source>
</evidence>
<keyword evidence="5 9" id="KW-0812">Transmembrane</keyword>
<accession>A0A6M1RMB9</accession>
<evidence type="ECO:0000313" key="15">
    <source>
        <dbReference type="EMBL" id="NGO38823.1"/>
    </source>
</evidence>
<comment type="caution">
    <text evidence="15">The sequence shown here is derived from an EMBL/GenBank/DDBJ whole genome shotgun (WGS) entry which is preliminary data.</text>
</comment>
<feature type="transmembrane region" description="Helical" evidence="10">
    <location>
        <begin position="611"/>
        <end position="628"/>
    </location>
</feature>
<gene>
    <name evidence="15" type="ORF">G4L39_05360</name>
</gene>
<dbReference type="PANTHER" id="PTHR43373:SF1">
    <property type="entry name" value="NA(+)_H(+) ANTIPORTER SUBUNIT A"/>
    <property type="match status" value="1"/>
</dbReference>
<evidence type="ECO:0000256" key="2">
    <source>
        <dbReference type="ARBA" id="ARBA00022448"/>
    </source>
</evidence>
<dbReference type="Pfam" id="PF20501">
    <property type="entry name" value="MbhE"/>
    <property type="match status" value="1"/>
</dbReference>
<evidence type="ECO:0000259" key="13">
    <source>
        <dbReference type="Pfam" id="PF13244"/>
    </source>
</evidence>
<keyword evidence="2" id="KW-0813">Transport</keyword>
<dbReference type="InterPro" id="IPR042106">
    <property type="entry name" value="Nuo/plastoQ_OxRdtase_6_NuoJ"/>
</dbReference>
<dbReference type="InterPro" id="IPR050616">
    <property type="entry name" value="CPA3_Na-H_Antiporter_A"/>
</dbReference>
<keyword evidence="4" id="KW-1003">Cell membrane</keyword>
<feature type="domain" description="NADH-Ubiquinone oxidoreductase (complex I) chain 5 N-terminal" evidence="12">
    <location>
        <begin position="68"/>
        <end position="116"/>
    </location>
</feature>
<dbReference type="GO" id="GO:0006811">
    <property type="term" value="P:monoatomic ion transport"/>
    <property type="evidence" value="ECO:0007669"/>
    <property type="project" value="UniProtKB-KW"/>
</dbReference>
<reference evidence="15 16" key="1">
    <citation type="submission" date="2020-02" db="EMBL/GenBank/DDBJ databases">
        <title>Draft genome sequence of Limisphaera ngatamarikiensis NGM72.4T, a thermophilic Verrucomicrobia grouped in subdivision 3.</title>
        <authorList>
            <person name="Carere C.R."/>
            <person name="Steen J."/>
            <person name="Hugenholtz P."/>
            <person name="Stott M.B."/>
        </authorList>
    </citation>
    <scope>NUCLEOTIDE SEQUENCE [LARGE SCALE GENOMIC DNA]</scope>
    <source>
        <strain evidence="15 16">NGM72.4</strain>
    </source>
</reference>
<keyword evidence="8 10" id="KW-0472">Membrane</keyword>
<evidence type="ECO:0000259" key="11">
    <source>
        <dbReference type="Pfam" id="PF00361"/>
    </source>
</evidence>
<feature type="transmembrane region" description="Helical" evidence="10">
    <location>
        <begin position="115"/>
        <end position="132"/>
    </location>
</feature>
<dbReference type="InterPro" id="IPR025383">
    <property type="entry name" value="MrpA_C/MbhD"/>
</dbReference>
<feature type="transmembrane region" description="Helical" evidence="10">
    <location>
        <begin position="459"/>
        <end position="482"/>
    </location>
</feature>
<feature type="transmembrane region" description="Helical" evidence="10">
    <location>
        <begin position="305"/>
        <end position="324"/>
    </location>
</feature>
<dbReference type="InterPro" id="IPR001516">
    <property type="entry name" value="Proton_antipo_N"/>
</dbReference>
<feature type="transmembrane region" description="Helical" evidence="10">
    <location>
        <begin position="138"/>
        <end position="157"/>
    </location>
</feature>
<sequence>MEPLGICLLLAVGLPLLGSPLVALAGRKLGFRVGWLALTFALSSTGALLALAKSVPLPGRTVIEWPWIPSLGLNLSFLVDGLSIFFGLVVSGMGCLIIFYAMFYLGRDHEHLGRFYCYLVLFMGAMLGTVFANHLVLLFIFWELTGIASFLLIGFLHEEEGSRIGARQALLVTGSTGLALFAGVVLLQQVSGTASLADLLANGLPWTQQGTALTVAMLLMFVGAFGKSAQFPFHFWLPNAMAAPTPVSAYLHSATMVKLGVFLVARLYPLFVGHEYWMPLLTVIGFTTMVLGAVMALLSHDLKAILAHSTVSQLGYLIGYYGLGPANGVAYDYLHIFNHVLYKGALFMVVGVVAHAAGIRDIRQLGGLFPGMPLLGITSLIAAATMAGIPGTFGFLSKEMMLKEIFGAMRTQDGLGFYATVCVVLTSVVKVAFSVRLFANIFLGRKPEQVRRNFHAPSVWMQLPPALLAGCALVFGLFPGLLEGPFRALAVEGLNRPQHLALWHGFTKELLVSSLVVAAGCALYWLGQKTEWRWHNIPRWLRFDSAFEAGVEAFSTFTKTVTRLLCSDRPVHYLPIIATFLVALVGGSLLWNMTDLAGLAAPDRVAVHPLRGLTAALIALATIGVLLLRRWTAQLICLSVAGFLTCFYFVLYRAPDLALTQILVETVTLILVLLLLARFPRPAQEGEERRKPGMLERAFHMILALSVGGVAAAMVLLVTANPHPDPIGRNFLDHTVELAKGGNAVNTILVDFRGFDTLGEITVLVIATLGCLGLLMRYKRTPEEYKLGPLGPPGFGVEVKRKD</sequence>
<dbReference type="GO" id="GO:0005886">
    <property type="term" value="C:plasma membrane"/>
    <property type="evidence" value="ECO:0007669"/>
    <property type="project" value="UniProtKB-SubCell"/>
</dbReference>
<evidence type="ECO:0000256" key="4">
    <source>
        <dbReference type="ARBA" id="ARBA00022475"/>
    </source>
</evidence>
<feature type="transmembrane region" description="Helical" evidence="10">
    <location>
        <begin position="277"/>
        <end position="298"/>
    </location>
</feature>
<keyword evidence="3" id="KW-0050">Antiport</keyword>
<keyword evidence="16" id="KW-1185">Reference proteome</keyword>
<dbReference type="InterPro" id="IPR046806">
    <property type="entry name" value="MrpA_C/MbhE"/>
</dbReference>
<keyword evidence="6 10" id="KW-1133">Transmembrane helix</keyword>
<evidence type="ECO:0000259" key="14">
    <source>
        <dbReference type="Pfam" id="PF20501"/>
    </source>
</evidence>
<feature type="transmembrane region" description="Helical" evidence="10">
    <location>
        <begin position="344"/>
        <end position="362"/>
    </location>
</feature>
<feature type="transmembrane region" description="Helical" evidence="10">
    <location>
        <begin position="502"/>
        <end position="526"/>
    </location>
</feature>
<feature type="transmembrane region" description="Helical" evidence="10">
    <location>
        <begin position="573"/>
        <end position="591"/>
    </location>
</feature>
<feature type="transmembrane region" description="Helical" evidence="10">
    <location>
        <begin position="635"/>
        <end position="652"/>
    </location>
</feature>
<dbReference type="PRINTS" id="PR01434">
    <property type="entry name" value="NADHDHGNASE5"/>
</dbReference>
<dbReference type="GO" id="GO:0015297">
    <property type="term" value="F:antiporter activity"/>
    <property type="evidence" value="ECO:0007669"/>
    <property type="project" value="UniProtKB-KW"/>
</dbReference>
<evidence type="ECO:0000256" key="10">
    <source>
        <dbReference type="SAM" id="Phobius"/>
    </source>
</evidence>
<feature type="transmembrane region" description="Helical" evidence="10">
    <location>
        <begin position="169"/>
        <end position="190"/>
    </location>
</feature>
<dbReference type="Gene3D" id="1.20.120.1200">
    <property type="entry name" value="NADH-ubiquinone/plastoquinone oxidoreductase chain 6, subunit NuoJ"/>
    <property type="match status" value="1"/>
</dbReference>
<dbReference type="EMBL" id="JAAKYA010000031">
    <property type="protein sequence ID" value="NGO38823.1"/>
    <property type="molecule type" value="Genomic_DNA"/>
</dbReference>
<feature type="transmembrane region" description="Helical" evidence="10">
    <location>
        <begin position="374"/>
        <end position="396"/>
    </location>
</feature>
<dbReference type="Pfam" id="PF00361">
    <property type="entry name" value="Proton_antipo_M"/>
    <property type="match status" value="1"/>
</dbReference>
<feature type="domain" description="MrpA C-terminal/MbhE" evidence="14">
    <location>
        <begin position="697"/>
        <end position="784"/>
    </location>
</feature>
<dbReference type="Proteomes" id="UP000477311">
    <property type="component" value="Unassembled WGS sequence"/>
</dbReference>
<dbReference type="RefSeq" id="WP_165106503.1">
    <property type="nucleotide sequence ID" value="NZ_JAAKYA010000031.1"/>
</dbReference>
<evidence type="ECO:0000256" key="3">
    <source>
        <dbReference type="ARBA" id="ARBA00022449"/>
    </source>
</evidence>
<dbReference type="Pfam" id="PF13244">
    <property type="entry name" value="MbhD"/>
    <property type="match status" value="1"/>
</dbReference>
<evidence type="ECO:0000256" key="8">
    <source>
        <dbReference type="ARBA" id="ARBA00023136"/>
    </source>
</evidence>
<feature type="domain" description="MrpA C-terminal/MbhD" evidence="13">
    <location>
        <begin position="616"/>
        <end position="681"/>
    </location>
</feature>
<proteinExistence type="predicted"/>
<dbReference type="InterPro" id="IPR001750">
    <property type="entry name" value="ND/Mrp_TM"/>
</dbReference>